<feature type="transmembrane region" description="Helical" evidence="1">
    <location>
        <begin position="111"/>
        <end position="130"/>
    </location>
</feature>
<feature type="transmembrane region" description="Helical" evidence="1">
    <location>
        <begin position="394"/>
        <end position="427"/>
    </location>
</feature>
<organism evidence="2 3">
    <name type="scientific">Rhizobium leguminosarum</name>
    <dbReference type="NCBI Taxonomy" id="384"/>
    <lineage>
        <taxon>Bacteria</taxon>
        <taxon>Pseudomonadati</taxon>
        <taxon>Pseudomonadota</taxon>
        <taxon>Alphaproteobacteria</taxon>
        <taxon>Hyphomicrobiales</taxon>
        <taxon>Rhizobiaceae</taxon>
        <taxon>Rhizobium/Agrobacterium group</taxon>
        <taxon>Rhizobium</taxon>
    </lineage>
</organism>
<evidence type="ECO:0000313" key="3">
    <source>
        <dbReference type="Proteomes" id="UP000092691"/>
    </source>
</evidence>
<feature type="transmembrane region" description="Helical" evidence="1">
    <location>
        <begin position="433"/>
        <end position="454"/>
    </location>
</feature>
<dbReference type="EMBL" id="CP016291">
    <property type="protein sequence ID" value="ANP91331.1"/>
    <property type="molecule type" value="Genomic_DNA"/>
</dbReference>
<feature type="transmembrane region" description="Helical" evidence="1">
    <location>
        <begin position="38"/>
        <end position="63"/>
    </location>
</feature>
<keyword evidence="2" id="KW-0614">Plasmid</keyword>
<feature type="transmembrane region" description="Helical" evidence="1">
    <location>
        <begin position="170"/>
        <end position="203"/>
    </location>
</feature>
<sequence>MIVSWCTVFFIILWGLVIDRGIVVWLNRGCDRPFRDGIDFLLSGILPALAISGGAATILGAFHGLRWEIVLPIVTVSMIWRRRDLVALLCDLRSFFRKITAETRIGNPFPVLAALVCIAYCYVWSVQALFPSSVDDVWVFHIPLANSIIDHAGFVTPQIDHPFYGNIPLFFNLLFALVMMVSGHWTGAATMNIAIFFGFLFLLSSCASRWRACGFFLVAALILGIPFFRGSVGEPMTDLARSCFSVAAVLFLWRYLETRRPAELFHCALVLGGAVGGKYTELQMVGLVGLALMPALIRGRVSLPLFLSCLCTFLAVAGYWYAKNLIVLGNPIYPFLFGHPGLTDAWMADYTLELGRAFDPANRRFVTNLATLQGWQDFLYILYDWFLARKPNAFVALALILAGLAVAFRRIAFLAAIVAAMFVIWYTVMFNHIRWATPAYLLFFSTGFIGASLVRERLDKWLDRRVLPQIAPLAKIVSSRACMVATPVVVSLLAGGLWISHWHQVGGGAGLDPVKAKELDVVLGMISVDEYLESHRKAYFLYRYIADHDLRTVFQPFHNSNTLLSTAYNDGRDGGWQLPRHVLPAPGSDIDAFIKYNHIGYFIVTPDAGSAFLAERLGEDKMVMANSVVAHMMPRSSLILTDRFGWKLYRFDADQAP</sequence>
<dbReference type="OrthoDB" id="8383779at2"/>
<reference evidence="2 3" key="1">
    <citation type="submission" date="2016-06" db="EMBL/GenBank/DDBJ databases">
        <title>Microsymbionts genomes from the relict species Vavilovia formosa.</title>
        <authorList>
            <person name="Chirak E."/>
            <person name="Kimeklis A."/>
            <person name="Andronov E."/>
        </authorList>
    </citation>
    <scope>NUCLEOTIDE SEQUENCE [LARGE SCALE GENOMIC DNA]</scope>
    <source>
        <strain evidence="2 3">Vaf10</strain>
        <plasmid evidence="3">Plasmid unnamed6</plasmid>
    </source>
</reference>
<keyword evidence="1" id="KW-1133">Transmembrane helix</keyword>
<evidence type="ECO:0000313" key="2">
    <source>
        <dbReference type="EMBL" id="ANP91331.1"/>
    </source>
</evidence>
<dbReference type="Proteomes" id="UP000092691">
    <property type="component" value="Plasmid unnamed6"/>
</dbReference>
<evidence type="ECO:0000256" key="1">
    <source>
        <dbReference type="SAM" id="Phobius"/>
    </source>
</evidence>
<keyword evidence="1" id="KW-0812">Transmembrane</keyword>
<keyword evidence="1" id="KW-0472">Membrane</keyword>
<proteinExistence type="predicted"/>
<feature type="transmembrane region" description="Helical" evidence="1">
    <location>
        <begin position="6"/>
        <end position="26"/>
    </location>
</feature>
<protein>
    <recommendedName>
        <fullName evidence="4">Glycosyltransferase RgtA/B/C/D-like domain-containing protein</fullName>
    </recommendedName>
</protein>
<evidence type="ECO:0008006" key="4">
    <source>
        <dbReference type="Google" id="ProtNLM"/>
    </source>
</evidence>
<gene>
    <name evidence="2" type="ORF">BA011_37575</name>
</gene>
<name>A0A1B1CNN0_RHILE</name>
<feature type="transmembrane region" description="Helical" evidence="1">
    <location>
        <begin position="303"/>
        <end position="322"/>
    </location>
</feature>
<dbReference type="RefSeq" id="WP_065284527.1">
    <property type="nucleotide sequence ID" value="NZ_CP016291.1"/>
</dbReference>
<geneLocation type="plasmid" evidence="2 3">
    <name>unnamed6</name>
</geneLocation>
<feature type="transmembrane region" description="Helical" evidence="1">
    <location>
        <begin position="210"/>
        <end position="227"/>
    </location>
</feature>
<dbReference type="AlphaFoldDB" id="A0A1B1CNN0"/>
<accession>A0A1B1CNN0</accession>